<proteinExistence type="predicted"/>
<dbReference type="AlphaFoldDB" id="A0A0K2SVV4"/>
<accession>A0A0K2SVV4</accession>
<evidence type="ECO:0000313" key="1">
    <source>
        <dbReference type="EMBL" id="CDW17381.1"/>
    </source>
</evidence>
<dbReference type="EMBL" id="HACA01000020">
    <property type="protein sequence ID" value="CDW17381.1"/>
    <property type="molecule type" value="Transcribed_RNA"/>
</dbReference>
<organism evidence="1">
    <name type="scientific">Lepeophtheirus salmonis</name>
    <name type="common">Salmon louse</name>
    <name type="synonym">Caligus salmonis</name>
    <dbReference type="NCBI Taxonomy" id="72036"/>
    <lineage>
        <taxon>Eukaryota</taxon>
        <taxon>Metazoa</taxon>
        <taxon>Ecdysozoa</taxon>
        <taxon>Arthropoda</taxon>
        <taxon>Crustacea</taxon>
        <taxon>Multicrustacea</taxon>
        <taxon>Hexanauplia</taxon>
        <taxon>Copepoda</taxon>
        <taxon>Siphonostomatoida</taxon>
        <taxon>Caligidae</taxon>
        <taxon>Lepeophtheirus</taxon>
    </lineage>
</organism>
<reference evidence="1" key="1">
    <citation type="submission" date="2014-05" db="EMBL/GenBank/DDBJ databases">
        <authorList>
            <person name="Chronopoulou M."/>
        </authorList>
    </citation>
    <scope>NUCLEOTIDE SEQUENCE</scope>
    <source>
        <tissue evidence="1">Whole organism</tissue>
    </source>
</reference>
<protein>
    <submittedName>
        <fullName evidence="1">Uncharacterized protein</fullName>
    </submittedName>
</protein>
<sequence>MNHSFTGVTGWPVSLPDPKLGFHDFADPDEDFAVQNTGLKLGVDLHILLEDVGRNNVTLVSTNNASISNLLWVLGYHDPREVMINVCLSSLYVCKRILSYKTLHLQMC</sequence>
<name>A0A0K2SVV4_LEPSM</name>